<keyword evidence="4" id="KW-1185">Reference proteome</keyword>
<dbReference type="KEGG" id="pnp:IJ22_27730"/>
<reference evidence="4" key="1">
    <citation type="submission" date="2015-12" db="EMBL/GenBank/DDBJ databases">
        <title>Complete genome sequences of two moderately thermophilic Paenibacillus species.</title>
        <authorList>
            <person name="Butler R.III."/>
            <person name="Wang J."/>
            <person name="Stark B.C."/>
            <person name="Pombert J.-F."/>
        </authorList>
    </citation>
    <scope>NUCLEOTIDE SEQUENCE [LARGE SCALE GENOMIC DNA]</scope>
    <source>
        <strain evidence="4">32O-Y</strain>
    </source>
</reference>
<dbReference type="InterPro" id="IPR051918">
    <property type="entry name" value="STPP_CPPED1"/>
</dbReference>
<evidence type="ECO:0000259" key="2">
    <source>
        <dbReference type="Pfam" id="PF00149"/>
    </source>
</evidence>
<feature type="chain" id="PRO_5038397880" evidence="1">
    <location>
        <begin position="25"/>
        <end position="353"/>
    </location>
</feature>
<name>A0A0U2WCR9_9BACL</name>
<dbReference type="PANTHER" id="PTHR43143:SF1">
    <property type="entry name" value="SERINE_THREONINE-PROTEIN PHOSPHATASE CPPED1"/>
    <property type="match status" value="1"/>
</dbReference>
<evidence type="ECO:0000313" key="3">
    <source>
        <dbReference type="EMBL" id="ALS23146.1"/>
    </source>
</evidence>
<dbReference type="STRING" id="162209.IJ22_27730"/>
<dbReference type="Pfam" id="PF00149">
    <property type="entry name" value="Metallophos"/>
    <property type="match status" value="1"/>
</dbReference>
<evidence type="ECO:0000256" key="1">
    <source>
        <dbReference type="SAM" id="SignalP"/>
    </source>
</evidence>
<reference evidence="3 4" key="2">
    <citation type="journal article" date="2016" name="Genome Announc.">
        <title>Complete Genome Sequences of Two Interactive Moderate Thermophiles, Paenibacillus napthalenovorans 32O-Y and Paenibacillus sp. 32O-W.</title>
        <authorList>
            <person name="Butler R.R.III."/>
            <person name="Wang J."/>
            <person name="Stark B.C."/>
            <person name="Pombert J.F."/>
        </authorList>
    </citation>
    <scope>NUCLEOTIDE SEQUENCE [LARGE SCALE GENOMIC DNA]</scope>
    <source>
        <strain evidence="3 4">32O-Y</strain>
    </source>
</reference>
<organism evidence="3 4">
    <name type="scientific">Paenibacillus naphthalenovorans</name>
    <dbReference type="NCBI Taxonomy" id="162209"/>
    <lineage>
        <taxon>Bacteria</taxon>
        <taxon>Bacillati</taxon>
        <taxon>Bacillota</taxon>
        <taxon>Bacilli</taxon>
        <taxon>Bacillales</taxon>
        <taxon>Paenibacillaceae</taxon>
        <taxon>Paenibacillus</taxon>
    </lineage>
</organism>
<dbReference type="EMBL" id="CP013652">
    <property type="protein sequence ID" value="ALS23146.1"/>
    <property type="molecule type" value="Genomic_DNA"/>
</dbReference>
<dbReference type="SUPFAM" id="SSF56300">
    <property type="entry name" value="Metallo-dependent phosphatases"/>
    <property type="match status" value="1"/>
</dbReference>
<protein>
    <submittedName>
        <fullName evidence="3">Calcineurin-like phosphoesterase</fullName>
    </submittedName>
</protein>
<dbReference type="RefSeq" id="WP_062409190.1">
    <property type="nucleotide sequence ID" value="NZ_CP013652.1"/>
</dbReference>
<dbReference type="InterPro" id="IPR004843">
    <property type="entry name" value="Calcineurin-like_PHP"/>
</dbReference>
<dbReference type="OrthoDB" id="1645838at2"/>
<dbReference type="GO" id="GO:0016787">
    <property type="term" value="F:hydrolase activity"/>
    <property type="evidence" value="ECO:0007669"/>
    <property type="project" value="InterPro"/>
</dbReference>
<proteinExistence type="predicted"/>
<dbReference type="Gene3D" id="3.60.21.10">
    <property type="match status" value="1"/>
</dbReference>
<keyword evidence="1" id="KW-0732">Signal</keyword>
<gene>
    <name evidence="3" type="ORF">IJ22_27730</name>
</gene>
<evidence type="ECO:0000313" key="4">
    <source>
        <dbReference type="Proteomes" id="UP000061660"/>
    </source>
</evidence>
<dbReference type="InterPro" id="IPR029052">
    <property type="entry name" value="Metallo-depent_PP-like"/>
</dbReference>
<feature type="signal peptide" evidence="1">
    <location>
        <begin position="1"/>
        <end position="24"/>
    </location>
</feature>
<sequence precursor="true">MMSRRLFVKQMLAILTLMSGGALTASQIWNGASDTYTETKSGGNHSQQPEARTASSDLSVPVLSFFLLSDLHISAADSVFDGRLHLALKDISKFESDVDTIVLGGDLTDFGRESEYKRLQSILHEYKLPPLYGNMGNHDYYDIWLNAKGAFSTETMPNGKTDAMSRERFMRFIGYKDKPYHEVWIKGVHLIMLSQETYVQETPEVGEGAWYSDEQLAWFEETMKAHKDGRPAFVFIHQPLPEPGTDGGTHRLIRAKRFRAILEPYINVFVLSGHSHRNFVGEDHYNRQNTFHWFNNASVGKTRPVPGQSGTPVQGMYVQVYPHEVVIRGREFSTRTWIEEAHWKVPLLPGKST</sequence>
<dbReference type="Proteomes" id="UP000061660">
    <property type="component" value="Chromosome"/>
</dbReference>
<dbReference type="PANTHER" id="PTHR43143">
    <property type="entry name" value="METALLOPHOSPHOESTERASE, CALCINEURIN SUPERFAMILY"/>
    <property type="match status" value="1"/>
</dbReference>
<accession>A0A0U2WCR9</accession>
<dbReference type="AlphaFoldDB" id="A0A0U2WCR9"/>
<dbReference type="PATRIC" id="fig|162209.4.peg.2953"/>
<feature type="domain" description="Calcineurin-like phosphoesterase" evidence="2">
    <location>
        <begin position="65"/>
        <end position="277"/>
    </location>
</feature>